<accession>A0A0J1HXH5</accession>
<dbReference type="AlphaFoldDB" id="A0A0J1HXH5"/>
<dbReference type="RefSeq" id="WP_016121693.1">
    <property type="nucleotide sequence ID" value="NZ_LDPG01000007.1"/>
</dbReference>
<organism evidence="1 2">
    <name type="scientific">Bacillus anthracis</name>
    <name type="common">anthrax bacterium</name>
    <dbReference type="NCBI Taxonomy" id="1392"/>
    <lineage>
        <taxon>Bacteria</taxon>
        <taxon>Bacillati</taxon>
        <taxon>Bacillota</taxon>
        <taxon>Bacilli</taxon>
        <taxon>Bacillales</taxon>
        <taxon>Bacillaceae</taxon>
        <taxon>Bacillus</taxon>
        <taxon>Bacillus cereus group</taxon>
    </lineage>
</organism>
<dbReference type="EMBL" id="LDPG01000007">
    <property type="protein sequence ID" value="KLV18388.1"/>
    <property type="molecule type" value="Genomic_DNA"/>
</dbReference>
<protein>
    <submittedName>
        <fullName evidence="1">Uncharacterized protein</fullName>
    </submittedName>
</protein>
<dbReference type="Proteomes" id="UP000035904">
    <property type="component" value="Unassembled WGS sequence"/>
</dbReference>
<gene>
    <name evidence="1" type="ORF">ABW01_13505</name>
</gene>
<reference evidence="1 2" key="1">
    <citation type="submission" date="2015-05" db="EMBL/GenBank/DDBJ databases">
        <title>Whole genome sequence and identification of bacterial endophytes from Costus igneus.</title>
        <authorList>
            <person name="Lee Y.P."/>
            <person name="Gan H.M."/>
            <person name="Eng W."/>
            <person name="Wheatley M.S."/>
            <person name="Caraballo A."/>
            <person name="Polter S."/>
            <person name="Savka M.A."/>
            <person name="Hudson A.O."/>
        </authorList>
    </citation>
    <scope>NUCLEOTIDE SEQUENCE [LARGE SCALE GENOMIC DNA]</scope>
    <source>
        <strain evidence="1 2">RIT375</strain>
    </source>
</reference>
<dbReference type="PATRIC" id="fig|1392.242.peg.5733"/>
<sequence>MVASVGLLITTIAKFGVATAGTVGITRGIDYFHTFEKRWKTNSKKTSTKEGKHDYEKIKQELMDSTPSQGTSIPQETL</sequence>
<comment type="caution">
    <text evidence="1">The sequence shown here is derived from an EMBL/GenBank/DDBJ whole genome shotgun (WGS) entry which is preliminary data.</text>
</comment>
<evidence type="ECO:0000313" key="2">
    <source>
        <dbReference type="Proteomes" id="UP000035904"/>
    </source>
</evidence>
<evidence type="ECO:0000313" key="1">
    <source>
        <dbReference type="EMBL" id="KLV18388.1"/>
    </source>
</evidence>
<proteinExistence type="predicted"/>
<name>A0A0J1HXH5_BACAN</name>